<keyword evidence="1" id="KW-0812">Transmembrane</keyword>
<name>A0A0E9X2J2_ANGAN</name>
<dbReference type="AlphaFoldDB" id="A0A0E9X2J2"/>
<keyword evidence="1" id="KW-1133">Transmembrane helix</keyword>
<accession>A0A0E9X2J2</accession>
<organism evidence="2">
    <name type="scientific">Anguilla anguilla</name>
    <name type="common">European freshwater eel</name>
    <name type="synonym">Muraena anguilla</name>
    <dbReference type="NCBI Taxonomy" id="7936"/>
    <lineage>
        <taxon>Eukaryota</taxon>
        <taxon>Metazoa</taxon>
        <taxon>Chordata</taxon>
        <taxon>Craniata</taxon>
        <taxon>Vertebrata</taxon>
        <taxon>Euteleostomi</taxon>
        <taxon>Actinopterygii</taxon>
        <taxon>Neopterygii</taxon>
        <taxon>Teleostei</taxon>
        <taxon>Anguilliformes</taxon>
        <taxon>Anguillidae</taxon>
        <taxon>Anguilla</taxon>
    </lineage>
</organism>
<keyword evidence="1" id="KW-0472">Membrane</keyword>
<protein>
    <submittedName>
        <fullName evidence="2">Uncharacterized protein</fullName>
    </submittedName>
</protein>
<sequence>MCAKFTCDGKRGFKQDTCYLFIHNSVSFLFLIFHYFKITRAVHSINLSIAELGEKLKKKICYCTMEDNSKKSSILMWELCIHLRCLVTMLEISILFCSTYISWFYFTFLVALYF</sequence>
<proteinExistence type="predicted"/>
<evidence type="ECO:0000313" key="2">
    <source>
        <dbReference type="EMBL" id="JAH96784.1"/>
    </source>
</evidence>
<evidence type="ECO:0000256" key="1">
    <source>
        <dbReference type="SAM" id="Phobius"/>
    </source>
</evidence>
<reference evidence="2" key="1">
    <citation type="submission" date="2014-11" db="EMBL/GenBank/DDBJ databases">
        <authorList>
            <person name="Amaro Gonzalez C."/>
        </authorList>
    </citation>
    <scope>NUCLEOTIDE SEQUENCE</scope>
</reference>
<reference evidence="2" key="2">
    <citation type="journal article" date="2015" name="Fish Shellfish Immunol.">
        <title>Early steps in the European eel (Anguilla anguilla)-Vibrio vulnificus interaction in the gills: Role of the RtxA13 toxin.</title>
        <authorList>
            <person name="Callol A."/>
            <person name="Pajuelo D."/>
            <person name="Ebbesson L."/>
            <person name="Teles M."/>
            <person name="MacKenzie S."/>
            <person name="Amaro C."/>
        </authorList>
    </citation>
    <scope>NUCLEOTIDE SEQUENCE</scope>
</reference>
<dbReference type="EMBL" id="GBXM01011793">
    <property type="protein sequence ID" value="JAH96784.1"/>
    <property type="molecule type" value="Transcribed_RNA"/>
</dbReference>
<feature type="transmembrane region" description="Helical" evidence="1">
    <location>
        <begin position="92"/>
        <end position="113"/>
    </location>
</feature>
<feature type="transmembrane region" description="Helical" evidence="1">
    <location>
        <begin position="18"/>
        <end position="36"/>
    </location>
</feature>